<evidence type="ECO:0000313" key="3">
    <source>
        <dbReference type="Proteomes" id="UP000663848"/>
    </source>
</evidence>
<accession>A0A822EQ15</accession>
<reference evidence="1" key="1">
    <citation type="submission" date="2021-02" db="EMBL/GenBank/DDBJ databases">
        <authorList>
            <person name="Nowell W R."/>
        </authorList>
    </citation>
    <scope>NUCLEOTIDE SEQUENCE</scope>
</reference>
<dbReference type="EMBL" id="CAJOBR010073499">
    <property type="protein sequence ID" value="CAF5106487.1"/>
    <property type="molecule type" value="Genomic_DNA"/>
</dbReference>
<dbReference type="EMBL" id="CAJOBR010080184">
    <property type="protein sequence ID" value="CAF5121395.1"/>
    <property type="molecule type" value="Genomic_DNA"/>
</dbReference>
<evidence type="ECO:0000313" key="2">
    <source>
        <dbReference type="EMBL" id="CAF5121395.1"/>
    </source>
</evidence>
<organism evidence="1 3">
    <name type="scientific">Rotaria socialis</name>
    <dbReference type="NCBI Taxonomy" id="392032"/>
    <lineage>
        <taxon>Eukaryota</taxon>
        <taxon>Metazoa</taxon>
        <taxon>Spiralia</taxon>
        <taxon>Gnathifera</taxon>
        <taxon>Rotifera</taxon>
        <taxon>Eurotatoria</taxon>
        <taxon>Bdelloidea</taxon>
        <taxon>Philodinida</taxon>
        <taxon>Philodinidae</taxon>
        <taxon>Rotaria</taxon>
    </lineage>
</organism>
<evidence type="ECO:0000313" key="1">
    <source>
        <dbReference type="EMBL" id="CAF5106487.1"/>
    </source>
</evidence>
<dbReference type="Proteomes" id="UP000663848">
    <property type="component" value="Unassembled WGS sequence"/>
</dbReference>
<protein>
    <submittedName>
        <fullName evidence="1">Uncharacterized protein</fullName>
    </submittedName>
</protein>
<dbReference type="AlphaFoldDB" id="A0A822EQ15"/>
<comment type="caution">
    <text evidence="1">The sequence shown here is derived from an EMBL/GenBank/DDBJ whole genome shotgun (WGS) entry which is preliminary data.</text>
</comment>
<sequence>MSSATLMGQIAGIQPATFTIMSPIPELGVDTHHVEELRSALNHINDWGLDTFRIEDLSGQRPLT</sequence>
<gene>
    <name evidence="1" type="ORF">QYT958_LOCUS45136</name>
    <name evidence="2" type="ORF">QYT958_LOCUS46081</name>
</gene>
<feature type="non-terminal residue" evidence="1">
    <location>
        <position position="64"/>
    </location>
</feature>
<name>A0A822EQ15_9BILA</name>
<proteinExistence type="predicted"/>